<dbReference type="Pfam" id="PF02050">
    <property type="entry name" value="FliJ"/>
    <property type="match status" value="1"/>
</dbReference>
<evidence type="ECO:0000256" key="3">
    <source>
        <dbReference type="ARBA" id="ARBA00020392"/>
    </source>
</evidence>
<keyword evidence="8" id="KW-0653">Protein transport</keyword>
<dbReference type="PANTHER" id="PTHR38786:SF1">
    <property type="entry name" value="FLAGELLAR FLIJ PROTEIN"/>
    <property type="match status" value="1"/>
</dbReference>
<dbReference type="GO" id="GO:0071973">
    <property type="term" value="P:bacterial-type flagellum-dependent cell motility"/>
    <property type="evidence" value="ECO:0007669"/>
    <property type="project" value="InterPro"/>
</dbReference>
<dbReference type="Proteomes" id="UP000194968">
    <property type="component" value="Unassembled WGS sequence"/>
</dbReference>
<accession>A0A242P8G7</accession>
<reference evidence="11 12" key="1">
    <citation type="submission" date="2017-03" db="EMBL/GenBank/DDBJ databases">
        <title>Comparative genomics of honeybee gut symbionts reveal geographically distinct and subgroup specific antibiotic resistance.</title>
        <authorList>
            <person name="Ludvigsen J."/>
            <person name="Porcellato D."/>
            <person name="Labee-Lund T.M."/>
            <person name="Amdam G.V."/>
            <person name="Rudi K."/>
        </authorList>
    </citation>
    <scope>NUCLEOTIDE SEQUENCE [LARGE SCALE GENOMIC DNA]</scope>
    <source>
        <strain evidence="11 12">A-4-12</strain>
    </source>
</reference>
<dbReference type="GO" id="GO:0009288">
    <property type="term" value="C:bacterial-type flagellum"/>
    <property type="evidence" value="ECO:0007669"/>
    <property type="project" value="InterPro"/>
</dbReference>
<dbReference type="GO" id="GO:0005886">
    <property type="term" value="C:plasma membrane"/>
    <property type="evidence" value="ECO:0007669"/>
    <property type="project" value="UniProtKB-SubCell"/>
</dbReference>
<keyword evidence="10" id="KW-1006">Bacterial flagellum protein export</keyword>
<evidence type="ECO:0000256" key="5">
    <source>
        <dbReference type="ARBA" id="ARBA00022475"/>
    </source>
</evidence>
<dbReference type="GO" id="GO:0003774">
    <property type="term" value="F:cytoskeletal motor activity"/>
    <property type="evidence" value="ECO:0007669"/>
    <property type="project" value="InterPro"/>
</dbReference>
<keyword evidence="6" id="KW-0145">Chemotaxis</keyword>
<evidence type="ECO:0000256" key="8">
    <source>
        <dbReference type="ARBA" id="ARBA00022927"/>
    </source>
</evidence>
<keyword evidence="5" id="KW-1003">Cell membrane</keyword>
<dbReference type="InterPro" id="IPR012823">
    <property type="entry name" value="Flagell_FliJ"/>
</dbReference>
<proteinExistence type="inferred from homology"/>
<comment type="similarity">
    <text evidence="2">Belongs to the FliJ family.</text>
</comment>
<keyword evidence="7" id="KW-1005">Bacterial flagellum biogenesis</keyword>
<evidence type="ECO:0000256" key="10">
    <source>
        <dbReference type="ARBA" id="ARBA00023225"/>
    </source>
</evidence>
<protein>
    <recommendedName>
        <fullName evidence="3">Flagellar FliJ protein</fullName>
    </recommendedName>
</protein>
<organism evidence="11 12">
    <name type="scientific">Gilliamella apis</name>
    <dbReference type="NCBI Taxonomy" id="1970738"/>
    <lineage>
        <taxon>Bacteria</taxon>
        <taxon>Pseudomonadati</taxon>
        <taxon>Pseudomonadota</taxon>
        <taxon>Gammaproteobacteria</taxon>
        <taxon>Orbales</taxon>
        <taxon>Orbaceae</taxon>
        <taxon>Gilliamella</taxon>
    </lineage>
</organism>
<evidence type="ECO:0000256" key="1">
    <source>
        <dbReference type="ARBA" id="ARBA00004413"/>
    </source>
</evidence>
<keyword evidence="4" id="KW-0813">Transport</keyword>
<evidence type="ECO:0000256" key="9">
    <source>
        <dbReference type="ARBA" id="ARBA00023136"/>
    </source>
</evidence>
<dbReference type="InterPro" id="IPR018006">
    <property type="entry name" value="Flag_FliJ_proteobac"/>
</dbReference>
<evidence type="ECO:0000313" key="12">
    <source>
        <dbReference type="Proteomes" id="UP000194968"/>
    </source>
</evidence>
<dbReference type="Gene3D" id="1.10.287.1700">
    <property type="match status" value="1"/>
</dbReference>
<dbReference type="GO" id="GO:0044781">
    <property type="term" value="P:bacterial-type flagellum organization"/>
    <property type="evidence" value="ECO:0007669"/>
    <property type="project" value="UniProtKB-KW"/>
</dbReference>
<keyword evidence="11" id="KW-0969">Cilium</keyword>
<dbReference type="NCBIfam" id="TIGR02473">
    <property type="entry name" value="flagell_FliJ"/>
    <property type="match status" value="1"/>
</dbReference>
<keyword evidence="9" id="KW-0472">Membrane</keyword>
<keyword evidence="11" id="KW-0966">Cell projection</keyword>
<evidence type="ECO:0000256" key="7">
    <source>
        <dbReference type="ARBA" id="ARBA00022795"/>
    </source>
</evidence>
<evidence type="ECO:0000313" key="11">
    <source>
        <dbReference type="EMBL" id="OTQ48371.1"/>
    </source>
</evidence>
<dbReference type="AlphaFoldDB" id="A0A242P8G7"/>
<evidence type="ECO:0000256" key="2">
    <source>
        <dbReference type="ARBA" id="ARBA00010004"/>
    </source>
</evidence>
<gene>
    <name evidence="11" type="ORF">B6D06_10845</name>
</gene>
<dbReference type="GeneID" id="99743985"/>
<comment type="caution">
    <text evidence="11">The sequence shown here is derived from an EMBL/GenBank/DDBJ whole genome shotgun (WGS) entry which is preliminary data.</text>
</comment>
<dbReference type="RefSeq" id="WP_065579040.1">
    <property type="nucleotide sequence ID" value="NZ_CP132382.1"/>
</dbReference>
<dbReference type="PRINTS" id="PR01004">
    <property type="entry name" value="FLGFLIJ"/>
</dbReference>
<accession>A0A242NS74</accession>
<sequence length="154" mass="17885">MANQHHGKFAFITLKKLAEKAVDDKLIKLKHAHENKRNAQSQLNVLNDYYHEYQQRLNNALSSGIKGSELNNFNAFITAIEQGIAQQKKLLLALDIKQKQITNELNQSQKSLNTYTTLLDKQHKKLLLQQSRLQQKLTDEFAQQQIARRTLNEY</sequence>
<comment type="subcellular location">
    <subcellularLocation>
        <location evidence="1">Cell membrane</location>
        <topology evidence="1">Peripheral membrane protein</topology>
        <orientation evidence="1">Cytoplasmic side</orientation>
    </subcellularLocation>
</comment>
<dbReference type="OrthoDB" id="7062717at2"/>
<dbReference type="PIRSF" id="PIRSF019404">
    <property type="entry name" value="FliJ"/>
    <property type="match status" value="1"/>
</dbReference>
<dbReference type="PANTHER" id="PTHR38786">
    <property type="entry name" value="FLAGELLAR FLIJ PROTEIN"/>
    <property type="match status" value="1"/>
</dbReference>
<dbReference type="EMBL" id="NASK01000103">
    <property type="protein sequence ID" value="OTQ48371.1"/>
    <property type="molecule type" value="Genomic_DNA"/>
</dbReference>
<dbReference type="InterPro" id="IPR052570">
    <property type="entry name" value="FliJ"/>
</dbReference>
<dbReference type="InterPro" id="IPR053716">
    <property type="entry name" value="Flag_assembly_chemotaxis_eff"/>
</dbReference>
<evidence type="ECO:0000256" key="4">
    <source>
        <dbReference type="ARBA" id="ARBA00022448"/>
    </source>
</evidence>
<dbReference type="GO" id="GO:0006935">
    <property type="term" value="P:chemotaxis"/>
    <property type="evidence" value="ECO:0007669"/>
    <property type="project" value="UniProtKB-KW"/>
</dbReference>
<name>A0A242P8G7_9GAMM</name>
<dbReference type="GO" id="GO:0015031">
    <property type="term" value="P:protein transport"/>
    <property type="evidence" value="ECO:0007669"/>
    <property type="project" value="UniProtKB-KW"/>
</dbReference>
<keyword evidence="11" id="KW-0282">Flagellum</keyword>
<evidence type="ECO:0000256" key="6">
    <source>
        <dbReference type="ARBA" id="ARBA00022500"/>
    </source>
</evidence>